<dbReference type="InterPro" id="IPR029510">
    <property type="entry name" value="Ald_DH_CS_GLU"/>
</dbReference>
<keyword evidence="4" id="KW-0520">NAD</keyword>
<feature type="region of interest" description="Disordered" evidence="9">
    <location>
        <begin position="1022"/>
        <end position="1055"/>
    </location>
</feature>
<dbReference type="PROSITE" id="PS00070">
    <property type="entry name" value="ALDEHYDE_DEHYDR_CYS"/>
    <property type="match status" value="1"/>
</dbReference>
<dbReference type="GO" id="GO:0003842">
    <property type="term" value="F:L-glutamate gamma-semialdehyde dehydrogenase activity"/>
    <property type="evidence" value="ECO:0007669"/>
    <property type="project" value="UniProtKB-EC"/>
</dbReference>
<reference evidence="12 13" key="1">
    <citation type="submission" date="2017-05" db="EMBL/GenBank/DDBJ databases">
        <authorList>
            <person name="Song R."/>
            <person name="Chenine A.L."/>
            <person name="Ruprecht R.M."/>
        </authorList>
    </citation>
    <scope>NUCLEOTIDE SEQUENCE [LARGE SCALE GENOMIC DNA]</scope>
    <source>
        <strain evidence="12 13">PSBB019</strain>
    </source>
</reference>
<feature type="domain" description="Aldehyde dehydrogenase" evidence="10">
    <location>
        <begin position="556"/>
        <end position="1009"/>
    </location>
</feature>
<dbReference type="SUPFAM" id="SSF53720">
    <property type="entry name" value="ALDH-like"/>
    <property type="match status" value="1"/>
</dbReference>
<dbReference type="Proteomes" id="UP000196228">
    <property type="component" value="Chromosome"/>
</dbReference>
<dbReference type="EC" id="1.2.1.88" evidence="2"/>
<evidence type="ECO:0000256" key="3">
    <source>
        <dbReference type="ARBA" id="ARBA00023002"/>
    </source>
</evidence>
<dbReference type="InterPro" id="IPR016161">
    <property type="entry name" value="Ald_DH/histidinol_DH"/>
</dbReference>
<comment type="pathway">
    <text evidence="1">Amino-acid degradation; L-proline degradation into L-glutamate; L-glutamate from L-proline: step 2/2.</text>
</comment>
<keyword evidence="3 8" id="KW-0560">Oxidoreductase</keyword>
<dbReference type="GO" id="GO:0004657">
    <property type="term" value="F:proline dehydrogenase activity"/>
    <property type="evidence" value="ECO:0007669"/>
    <property type="project" value="InterPro"/>
</dbReference>
<evidence type="ECO:0000256" key="4">
    <source>
        <dbReference type="ARBA" id="ARBA00023027"/>
    </source>
</evidence>
<comment type="catalytic activity">
    <reaction evidence="5">
        <text>L-glutamate 5-semialdehyde + NAD(+) + H2O = L-glutamate + NADH + 2 H(+)</text>
        <dbReference type="Rhea" id="RHEA:30235"/>
        <dbReference type="ChEBI" id="CHEBI:15377"/>
        <dbReference type="ChEBI" id="CHEBI:15378"/>
        <dbReference type="ChEBI" id="CHEBI:29985"/>
        <dbReference type="ChEBI" id="CHEBI:57540"/>
        <dbReference type="ChEBI" id="CHEBI:57945"/>
        <dbReference type="ChEBI" id="CHEBI:58066"/>
        <dbReference type="EC" id="1.2.1.88"/>
    </reaction>
</comment>
<dbReference type="Gene3D" id="3.40.605.10">
    <property type="entry name" value="Aldehyde Dehydrogenase, Chain A, domain 1"/>
    <property type="match status" value="1"/>
</dbReference>
<evidence type="ECO:0000256" key="6">
    <source>
        <dbReference type="PIRSR" id="PIRSR000197-1"/>
    </source>
</evidence>
<accession>A0A1Y0HSR1</accession>
<dbReference type="InterPro" id="IPR029041">
    <property type="entry name" value="FAD-linked_oxidoreductase-like"/>
</dbReference>
<dbReference type="PANTHER" id="PTHR42862:SF1">
    <property type="entry name" value="DELTA-1-PYRROLINE-5-CARBOXYLATE DEHYDROGENASE 2, ISOFORM A-RELATED"/>
    <property type="match status" value="1"/>
</dbReference>
<feature type="region of interest" description="Disordered" evidence="9">
    <location>
        <begin position="1"/>
        <end position="22"/>
    </location>
</feature>
<feature type="domain" description="Proline dehydrogenase" evidence="11">
    <location>
        <begin position="153"/>
        <end position="454"/>
    </location>
</feature>
<evidence type="ECO:0000313" key="13">
    <source>
        <dbReference type="Proteomes" id="UP000196228"/>
    </source>
</evidence>
<feature type="region of interest" description="Disordered" evidence="9">
    <location>
        <begin position="484"/>
        <end position="536"/>
    </location>
</feature>
<proteinExistence type="inferred from homology"/>
<evidence type="ECO:0000259" key="10">
    <source>
        <dbReference type="Pfam" id="PF00171"/>
    </source>
</evidence>
<sequence length="1211" mass="127302">MSNDAPARPLPTPGAVGDTTLTSPEDLVEEAVALAGRWLAASEGAGDARARKTAERLGALVSDPAGLELAVRFVDDVARPQDVHVAARALGRLGELAGSAGSFLGLVDRTLLRVGAGVAPVLPRVVVPAARMRLRQLVGHLVADAGRGLGPHLARTRAEGYALNVNLLGEAVLGEAEADARLERTLALVRRPDVDYVSVKVSSVASQLVTWDLDGSCERVVERLLPLYRAARDHGVFLNLDMEEYKDLALTTAVFREILAHDDLHDLEAGIVLQAYLPDALDALDGLTRFATERVAAGGAPIKVRLVKGANLAMEAVEAELHGWPQAPYPTKPDVDANYVRLLDHALREPRTDAVRIGVASHNLFHVALAVLLGRARGVSHALDVEMLQGMAPGEARAVRDEVAADRVVTGPHAGRGGRVVLYTPVVRDEDFDVAISYLVRRLEENAAEQNFLHAMFADGGAPAGSPMERQEAAFRASVRHGVHYEDADVTPRRRPRADAPTAAGPHQPAEPGVVGRDGAEPTRNPGFGGGGFANAADTDPAVAAAREWARHVTGPGSGFVAVRTPQLTSTAQVDDAVATAVRATAAWSRVAPTARAAALRAVARRLEEARTDLVAAMVHEPGKTVAEADPEVSEAVDFARYYARSAEELEHVPGARFMPDGVTLVTPPWNFPVAIPVGGVLAALAAGSAVLAKPAPPTPRCLEVAVEAIHAGLRDAVAASPGDFAGLDAGSVTEVVQYVRVPDDELGTRLVTHDDVARVVLTGSIETAQLFARWKPSRPVLAETSGKNALVITPSADLDLAVADLVRSAFGHAGQKCSAASLAILVGSAGDPRTETGRRVRRQLVDAVRSLAVGPATDVATTMGPLTEPASGKLLHALTTLEPGEFWLVRPRPLDGGPDLEGRLWTPGLKEGVAPGSPFHLTEYFGPVLGIMTVPTLDEAIALQNAVPFGLTGGIHSLDDAEVARWLDAVQVGNAYVNRHITGAIVQRQSFGGWKQSAVGPGAKAGGPSYVAQLGRWSDAPGAGADEGAGTSSGTTAPGRAAPADATPPAREAAPEAWLAWAKADDARWWEREFAAEHDPSALHVESNVFRYRPVDVLTVRVGADVLPVEVERVLHAARTANVPAVVVPSSGDAAVSDDEFARRVASGAVRGRVRVVGSAPGLHEAAAERVGEVTVLDHPVVASGRRELLTVLHEQAVSRTTHRYGHVKG</sequence>
<feature type="active site" evidence="6">
    <location>
        <position position="818"/>
    </location>
</feature>
<evidence type="ECO:0000256" key="9">
    <source>
        <dbReference type="SAM" id="MobiDB-lite"/>
    </source>
</evidence>
<dbReference type="SUPFAM" id="SSF51730">
    <property type="entry name" value="FAD-linked oxidoreductase"/>
    <property type="match status" value="1"/>
</dbReference>
<evidence type="ECO:0000256" key="1">
    <source>
        <dbReference type="ARBA" id="ARBA00004786"/>
    </source>
</evidence>
<dbReference type="InterPro" id="IPR016163">
    <property type="entry name" value="Ald_DH_C"/>
</dbReference>
<evidence type="ECO:0000259" key="11">
    <source>
        <dbReference type="Pfam" id="PF01619"/>
    </source>
</evidence>
<dbReference type="InterPro" id="IPR016162">
    <property type="entry name" value="Ald_DH_N"/>
</dbReference>
<dbReference type="Pfam" id="PF01619">
    <property type="entry name" value="Pro_dh"/>
    <property type="match status" value="1"/>
</dbReference>
<dbReference type="Pfam" id="PF00171">
    <property type="entry name" value="Aldedh"/>
    <property type="match status" value="1"/>
</dbReference>
<dbReference type="RefSeq" id="WP_087469625.1">
    <property type="nucleotide sequence ID" value="NZ_CP021383.1"/>
</dbReference>
<dbReference type="AlphaFoldDB" id="A0A1Y0HSR1"/>
<dbReference type="KEGG" id="cceu:CBR64_02645"/>
<dbReference type="GO" id="GO:0003700">
    <property type="term" value="F:DNA-binding transcription factor activity"/>
    <property type="evidence" value="ECO:0007669"/>
    <property type="project" value="InterPro"/>
</dbReference>
<comment type="similarity">
    <text evidence="8">Belongs to the aldehyde dehydrogenase family.</text>
</comment>
<gene>
    <name evidence="12" type="ORF">CBR64_02645</name>
</gene>
<evidence type="ECO:0000256" key="8">
    <source>
        <dbReference type="RuleBase" id="RU003345"/>
    </source>
</evidence>
<dbReference type="EMBL" id="CP021383">
    <property type="protein sequence ID" value="ARU50556.1"/>
    <property type="molecule type" value="Genomic_DNA"/>
</dbReference>
<evidence type="ECO:0000256" key="5">
    <source>
        <dbReference type="ARBA" id="ARBA00048142"/>
    </source>
</evidence>
<evidence type="ECO:0000256" key="2">
    <source>
        <dbReference type="ARBA" id="ARBA00012884"/>
    </source>
</evidence>
<organism evidence="12 13">
    <name type="scientific">Cellulosimicrobium cellulans</name>
    <name type="common">Arthrobacter luteus</name>
    <dbReference type="NCBI Taxonomy" id="1710"/>
    <lineage>
        <taxon>Bacteria</taxon>
        <taxon>Bacillati</taxon>
        <taxon>Actinomycetota</taxon>
        <taxon>Actinomycetes</taxon>
        <taxon>Micrococcales</taxon>
        <taxon>Promicromonosporaceae</taxon>
        <taxon>Cellulosimicrobium</taxon>
    </lineage>
</organism>
<evidence type="ECO:0000256" key="7">
    <source>
        <dbReference type="PROSITE-ProRule" id="PRU10007"/>
    </source>
</evidence>
<dbReference type="PIRSF" id="PIRSF000197">
    <property type="entry name" value="Bifunct_PutA"/>
    <property type="match status" value="1"/>
</dbReference>
<dbReference type="PANTHER" id="PTHR42862">
    <property type="entry name" value="DELTA-1-PYRROLINE-5-CARBOXYLATE DEHYDROGENASE 1, ISOFORM A-RELATED"/>
    <property type="match status" value="1"/>
</dbReference>
<dbReference type="InterPro" id="IPR015590">
    <property type="entry name" value="Aldehyde_DH_dom"/>
</dbReference>
<dbReference type="Gene3D" id="3.20.20.220">
    <property type="match status" value="1"/>
</dbReference>
<protein>
    <recommendedName>
        <fullName evidence="2">L-glutamate gamma-semialdehyde dehydrogenase</fullName>
        <ecNumber evidence="2">1.2.1.88</ecNumber>
    </recommendedName>
</protein>
<dbReference type="InterPro" id="IPR050485">
    <property type="entry name" value="Proline_metab_enzyme"/>
</dbReference>
<dbReference type="InterPro" id="IPR016160">
    <property type="entry name" value="Ald_DH_CS_CYS"/>
</dbReference>
<dbReference type="Gene3D" id="3.40.309.10">
    <property type="entry name" value="Aldehyde Dehydrogenase, Chain A, domain 2"/>
    <property type="match status" value="1"/>
</dbReference>
<dbReference type="OrthoDB" id="9812625at2"/>
<evidence type="ECO:0000313" key="12">
    <source>
        <dbReference type="EMBL" id="ARU50556.1"/>
    </source>
</evidence>
<dbReference type="InterPro" id="IPR002872">
    <property type="entry name" value="Proline_DH_dom"/>
</dbReference>
<dbReference type="PROSITE" id="PS00687">
    <property type="entry name" value="ALDEHYDE_DEHYDR_GLU"/>
    <property type="match status" value="1"/>
</dbReference>
<dbReference type="GO" id="GO:0009898">
    <property type="term" value="C:cytoplasmic side of plasma membrane"/>
    <property type="evidence" value="ECO:0007669"/>
    <property type="project" value="TreeGrafter"/>
</dbReference>
<feature type="active site" evidence="6 7">
    <location>
        <position position="784"/>
    </location>
</feature>
<name>A0A1Y0HSR1_CELCE</name>
<dbReference type="GO" id="GO:0010133">
    <property type="term" value="P:L-proline catabolic process to L-glutamate"/>
    <property type="evidence" value="ECO:0007669"/>
    <property type="project" value="InterPro"/>
</dbReference>
<dbReference type="InterPro" id="IPR025703">
    <property type="entry name" value="Bifunct_PutA"/>
</dbReference>